<dbReference type="EMBL" id="CAXLJM020000133">
    <property type="protein sequence ID" value="CAL8140073.1"/>
    <property type="molecule type" value="Genomic_DNA"/>
</dbReference>
<name>A0ABP1RZT8_9HEXA</name>
<feature type="transmembrane region" description="Helical" evidence="1">
    <location>
        <begin position="147"/>
        <end position="172"/>
    </location>
</feature>
<evidence type="ECO:0008006" key="4">
    <source>
        <dbReference type="Google" id="ProtNLM"/>
    </source>
</evidence>
<sequence length="401" mass="46394">MITKLEETAFKIHNFFLWYFPRFPLAWNSNYTKLVISESKWTWRLWYFCLFDTFLVAVANTYILVIHFFIEKRKNLGSTQILVFSLGTCAVLTVLTILILVVIRRKVEAVKSFNELLTLHQKMILEFRPTKPNKASQPKNENVLPDIFAIIMCTTSFALTSTPPLVILFVVFGRVDCVTFIAHDILPPEEYWGFKTLFVLHAIKFVLVGTSIIEILRCLNTFVLLAGLEFMNMQEVVYFLRNKMADTYHFIQHYLPLFTCYKYMAEFLAELLWILLSVTFLAIVGTTWIVINGYGKFQPFFYASITCGCFMTIGIAMFVGRIAMSTLMILDQMIDDRVKAAKGRYIRTKTIRSKTILKRAMALTPIVVWYGPLVPIKVDFVKAYAENFIGKTIDLVVMFKV</sequence>
<feature type="transmembrane region" description="Helical" evidence="1">
    <location>
        <begin position="300"/>
        <end position="323"/>
    </location>
</feature>
<evidence type="ECO:0000313" key="2">
    <source>
        <dbReference type="EMBL" id="CAL8140073.1"/>
    </source>
</evidence>
<accession>A0ABP1RZT8</accession>
<feature type="transmembrane region" description="Helical" evidence="1">
    <location>
        <begin position="192"/>
        <end position="213"/>
    </location>
</feature>
<keyword evidence="1" id="KW-0812">Transmembrane</keyword>
<keyword evidence="3" id="KW-1185">Reference proteome</keyword>
<evidence type="ECO:0000313" key="3">
    <source>
        <dbReference type="Proteomes" id="UP001642540"/>
    </source>
</evidence>
<evidence type="ECO:0000256" key="1">
    <source>
        <dbReference type="SAM" id="Phobius"/>
    </source>
</evidence>
<gene>
    <name evidence="2" type="ORF">ODALV1_LOCUS28128</name>
</gene>
<keyword evidence="1" id="KW-0472">Membrane</keyword>
<feature type="transmembrane region" description="Helical" evidence="1">
    <location>
        <begin position="271"/>
        <end position="294"/>
    </location>
</feature>
<feature type="transmembrane region" description="Helical" evidence="1">
    <location>
        <begin position="81"/>
        <end position="103"/>
    </location>
</feature>
<dbReference type="Proteomes" id="UP001642540">
    <property type="component" value="Unassembled WGS sequence"/>
</dbReference>
<protein>
    <recommendedName>
        <fullName evidence="4">Odorant receptor</fullName>
    </recommendedName>
</protein>
<proteinExistence type="predicted"/>
<comment type="caution">
    <text evidence="2">The sequence shown here is derived from an EMBL/GenBank/DDBJ whole genome shotgun (WGS) entry which is preliminary data.</text>
</comment>
<feature type="transmembrane region" description="Helical" evidence="1">
    <location>
        <begin position="45"/>
        <end position="69"/>
    </location>
</feature>
<reference evidence="2 3" key="1">
    <citation type="submission" date="2024-08" db="EMBL/GenBank/DDBJ databases">
        <authorList>
            <person name="Cucini C."/>
            <person name="Frati F."/>
        </authorList>
    </citation>
    <scope>NUCLEOTIDE SEQUENCE [LARGE SCALE GENOMIC DNA]</scope>
</reference>
<organism evidence="2 3">
    <name type="scientific">Orchesella dallaii</name>
    <dbReference type="NCBI Taxonomy" id="48710"/>
    <lineage>
        <taxon>Eukaryota</taxon>
        <taxon>Metazoa</taxon>
        <taxon>Ecdysozoa</taxon>
        <taxon>Arthropoda</taxon>
        <taxon>Hexapoda</taxon>
        <taxon>Collembola</taxon>
        <taxon>Entomobryomorpha</taxon>
        <taxon>Entomobryoidea</taxon>
        <taxon>Orchesellidae</taxon>
        <taxon>Orchesellinae</taxon>
        <taxon>Orchesella</taxon>
    </lineage>
</organism>
<keyword evidence="1" id="KW-1133">Transmembrane helix</keyword>